<dbReference type="EMBL" id="JARXVC010000002">
    <property type="protein sequence ID" value="MDH6279714.1"/>
    <property type="molecule type" value="Genomic_DNA"/>
</dbReference>
<organism evidence="4 5">
    <name type="scientific">Prescottella agglutinans</name>
    <dbReference type="NCBI Taxonomy" id="1644129"/>
    <lineage>
        <taxon>Bacteria</taxon>
        <taxon>Bacillati</taxon>
        <taxon>Actinomycetota</taxon>
        <taxon>Actinomycetes</taxon>
        <taxon>Mycobacteriales</taxon>
        <taxon>Nocardiaceae</taxon>
        <taxon>Prescottella</taxon>
    </lineage>
</organism>
<dbReference type="Proteomes" id="UP001160334">
    <property type="component" value="Unassembled WGS sequence"/>
</dbReference>
<proteinExistence type="predicted"/>
<feature type="domain" description="N-acetyltransferase" evidence="3">
    <location>
        <begin position="10"/>
        <end position="150"/>
    </location>
</feature>
<dbReference type="GO" id="GO:0016746">
    <property type="term" value="F:acyltransferase activity"/>
    <property type="evidence" value="ECO:0007669"/>
    <property type="project" value="UniProtKB-KW"/>
</dbReference>
<dbReference type="EC" id="2.3.1.-" evidence="4"/>
<accession>A0ABT6M8G5</accession>
<evidence type="ECO:0000256" key="2">
    <source>
        <dbReference type="ARBA" id="ARBA00023315"/>
    </source>
</evidence>
<sequence>MTSSCANPNLTIRTYRPSDEESVVDLWSRASKFAHPFLEGEGEGSRERKMREVHLVQADNWVAESPRGVIGLLGLIDSEIGGLFVAPEAQGQGIGRALVEHAAAMHGAVTLEVYERNRSARRFYERMGFVEVRRRIDEDTSHELIELRRES</sequence>
<dbReference type="CDD" id="cd04301">
    <property type="entry name" value="NAT_SF"/>
    <property type="match status" value="1"/>
</dbReference>
<dbReference type="PANTHER" id="PTHR43800">
    <property type="entry name" value="PEPTIDYL-LYSINE N-ACETYLTRANSFERASE YJAB"/>
    <property type="match status" value="1"/>
</dbReference>
<reference evidence="4 5" key="1">
    <citation type="submission" date="2023-04" db="EMBL/GenBank/DDBJ databases">
        <title>Forest soil microbial communities from Buena Vista Peninsula, Colon Province, Panama.</title>
        <authorList>
            <person name="Bouskill N."/>
        </authorList>
    </citation>
    <scope>NUCLEOTIDE SEQUENCE [LARGE SCALE GENOMIC DNA]</scope>
    <source>
        <strain evidence="4 5">CFH S0262</strain>
    </source>
</reference>
<evidence type="ECO:0000259" key="3">
    <source>
        <dbReference type="PROSITE" id="PS51186"/>
    </source>
</evidence>
<gene>
    <name evidence="4" type="ORF">M2280_000923</name>
</gene>
<evidence type="ECO:0000313" key="4">
    <source>
        <dbReference type="EMBL" id="MDH6279714.1"/>
    </source>
</evidence>
<dbReference type="PROSITE" id="PS51186">
    <property type="entry name" value="GNAT"/>
    <property type="match status" value="1"/>
</dbReference>
<evidence type="ECO:0000256" key="1">
    <source>
        <dbReference type="ARBA" id="ARBA00022679"/>
    </source>
</evidence>
<dbReference type="Gene3D" id="3.40.630.30">
    <property type="match status" value="1"/>
</dbReference>
<name>A0ABT6M8G5_9NOCA</name>
<dbReference type="Pfam" id="PF13508">
    <property type="entry name" value="Acetyltransf_7"/>
    <property type="match status" value="1"/>
</dbReference>
<protein>
    <submittedName>
        <fullName evidence="4">Acetyltransferase</fullName>
        <ecNumber evidence="4">2.3.1.-</ecNumber>
    </submittedName>
</protein>
<keyword evidence="2 4" id="KW-0012">Acyltransferase</keyword>
<keyword evidence="1 4" id="KW-0808">Transferase</keyword>
<dbReference type="SUPFAM" id="SSF55729">
    <property type="entry name" value="Acyl-CoA N-acyltransferases (Nat)"/>
    <property type="match status" value="1"/>
</dbReference>
<keyword evidence="5" id="KW-1185">Reference proteome</keyword>
<evidence type="ECO:0000313" key="5">
    <source>
        <dbReference type="Proteomes" id="UP001160334"/>
    </source>
</evidence>
<comment type="caution">
    <text evidence="4">The sequence shown here is derived from an EMBL/GenBank/DDBJ whole genome shotgun (WGS) entry which is preliminary data.</text>
</comment>
<dbReference type="RefSeq" id="WP_280759097.1">
    <property type="nucleotide sequence ID" value="NZ_JARXVC010000002.1"/>
</dbReference>
<dbReference type="InterPro" id="IPR000182">
    <property type="entry name" value="GNAT_dom"/>
</dbReference>
<dbReference type="InterPro" id="IPR016181">
    <property type="entry name" value="Acyl_CoA_acyltransferase"/>
</dbReference>
<dbReference type="PANTHER" id="PTHR43800:SF1">
    <property type="entry name" value="PEPTIDYL-LYSINE N-ACETYLTRANSFERASE YJAB"/>
    <property type="match status" value="1"/>
</dbReference>